<keyword evidence="3" id="KW-0560">Oxidoreductase</keyword>
<dbReference type="Pfam" id="PF13478">
    <property type="entry name" value="XdhC_C"/>
    <property type="match status" value="1"/>
</dbReference>
<dbReference type="Gene3D" id="3.40.50.720">
    <property type="entry name" value="NAD(P)-binding Rossmann-like Domain"/>
    <property type="match status" value="1"/>
</dbReference>
<dbReference type="EMBL" id="MARB01000023">
    <property type="protein sequence ID" value="ODJ86322.1"/>
    <property type="molecule type" value="Genomic_DNA"/>
</dbReference>
<sequence>MANHNDRSGEIVLAEDKAVMAKAAEWLREGRGVALSTVTRTWGSSPRPPGSLMAMNDQGRFIGSVSGGCIEEELIDRYRQGELADTLPLSLGFGVDNQEAGRLGLPCGGRLQITVEHLNSVTSIDQLLNRIDHGELVARQVDLGNGEVRLLTGDGHPELSVSDQSLTKVFGSAWQLLLIGDGQLARYLARMARMLDYRVTICDPRETFTDPDPLPDVDYTRQMPDDAVRNIAARPRTAVVTLAHDPKQDDMALLEALESNAFYIGALGSTRSAAKRHDRLAKMGCSPQQLERIRGPAGVSIGSKRPPEIALSIMAEITATRNRTAGVAAT</sequence>
<dbReference type="InterPro" id="IPR052698">
    <property type="entry name" value="MoCofactor_Util/Proc"/>
</dbReference>
<dbReference type="EC" id="1.17.1.4" evidence="3"/>
<gene>
    <name evidence="3" type="primary">pucA</name>
    <name evidence="3" type="ORF">CODIS_33810</name>
</gene>
<evidence type="ECO:0000259" key="1">
    <source>
        <dbReference type="Pfam" id="PF02625"/>
    </source>
</evidence>
<protein>
    <submittedName>
        <fullName evidence="3">Putative xanthine dehydrogenase subunit A</fullName>
        <ecNumber evidence="3">1.17.1.4</ecNumber>
    </submittedName>
</protein>
<dbReference type="PANTHER" id="PTHR30388">
    <property type="entry name" value="ALDEHYDE OXIDOREDUCTASE MOLYBDENUM COFACTOR ASSEMBLY PROTEIN"/>
    <property type="match status" value="1"/>
</dbReference>
<dbReference type="SUPFAM" id="SSF52440">
    <property type="entry name" value="PreATP-grasp domain"/>
    <property type="match status" value="1"/>
</dbReference>
<dbReference type="PANTHER" id="PTHR30388:SF4">
    <property type="entry name" value="MOLYBDENUM COFACTOR INSERTION CHAPERONE PAOD"/>
    <property type="match status" value="1"/>
</dbReference>
<evidence type="ECO:0000259" key="2">
    <source>
        <dbReference type="Pfam" id="PF13478"/>
    </source>
</evidence>
<dbReference type="Pfam" id="PF02625">
    <property type="entry name" value="XdhC_CoxI"/>
    <property type="match status" value="1"/>
</dbReference>
<dbReference type="Proteomes" id="UP000094769">
    <property type="component" value="Unassembled WGS sequence"/>
</dbReference>
<dbReference type="RefSeq" id="WP_235615259.1">
    <property type="nucleotide sequence ID" value="NZ_MARB01000023.1"/>
</dbReference>
<dbReference type="InterPro" id="IPR016185">
    <property type="entry name" value="PreATP-grasp_dom_sf"/>
</dbReference>
<evidence type="ECO:0000313" key="4">
    <source>
        <dbReference type="Proteomes" id="UP000094769"/>
    </source>
</evidence>
<name>A0A7Z1ADY9_9GAMM</name>
<dbReference type="GO" id="GO:0004854">
    <property type="term" value="F:xanthine dehydrogenase activity"/>
    <property type="evidence" value="ECO:0007669"/>
    <property type="project" value="UniProtKB-EC"/>
</dbReference>
<dbReference type="InterPro" id="IPR003777">
    <property type="entry name" value="XdhC_CoxI"/>
</dbReference>
<dbReference type="AlphaFoldDB" id="A0A7Z1ADY9"/>
<organism evidence="3 4">
    <name type="scientific">Candidatus Thiodiazotropha endolucinida</name>
    <dbReference type="NCBI Taxonomy" id="1655433"/>
    <lineage>
        <taxon>Bacteria</taxon>
        <taxon>Pseudomonadati</taxon>
        <taxon>Pseudomonadota</taxon>
        <taxon>Gammaproteobacteria</taxon>
        <taxon>Chromatiales</taxon>
        <taxon>Sedimenticolaceae</taxon>
        <taxon>Candidatus Thiodiazotropha</taxon>
    </lineage>
</organism>
<accession>A0A7Z1ADY9</accession>
<keyword evidence="4" id="KW-1185">Reference proteome</keyword>
<reference evidence="3 4" key="1">
    <citation type="submission" date="2016-06" db="EMBL/GenBank/DDBJ databases">
        <title>Genome sequence of endosymbiont of Candidatus Endolucinida thiodiazotropha.</title>
        <authorList>
            <person name="Poehlein A."/>
            <person name="Koenig S."/>
            <person name="Heiden S.E."/>
            <person name="Thuermer A."/>
            <person name="Voget S."/>
            <person name="Daniel R."/>
            <person name="Markert S."/>
            <person name="Gros O."/>
            <person name="Schweder T."/>
        </authorList>
    </citation>
    <scope>NUCLEOTIDE SEQUENCE [LARGE SCALE GENOMIC DNA]</scope>
    <source>
        <strain evidence="3 4">COS</strain>
    </source>
</reference>
<comment type="caution">
    <text evidence="3">The sequence shown here is derived from an EMBL/GenBank/DDBJ whole genome shotgun (WGS) entry which is preliminary data.</text>
</comment>
<feature type="domain" description="XdhC- CoxI" evidence="1">
    <location>
        <begin position="26"/>
        <end position="80"/>
    </location>
</feature>
<feature type="domain" description="XdhC Rossmann" evidence="2">
    <location>
        <begin position="176"/>
        <end position="317"/>
    </location>
</feature>
<evidence type="ECO:0000313" key="3">
    <source>
        <dbReference type="EMBL" id="ODJ86322.1"/>
    </source>
</evidence>
<dbReference type="InterPro" id="IPR027051">
    <property type="entry name" value="XdhC_Rossmann_dom"/>
</dbReference>
<proteinExistence type="predicted"/>